<dbReference type="InterPro" id="IPR037045">
    <property type="entry name" value="S8pro/Inhibitor_I9_sf"/>
</dbReference>
<dbReference type="PANTHER" id="PTHR28288">
    <property type="entry name" value="PROTEASE B INHIBITOR 2"/>
    <property type="match status" value="1"/>
</dbReference>
<dbReference type="Gene3D" id="3.30.70.80">
    <property type="entry name" value="Peptidase S8 propeptide/proteinase inhibitor I9"/>
    <property type="match status" value="1"/>
</dbReference>
<organism evidence="3 4">
    <name type="scientific">Sporormia fimetaria CBS 119925</name>
    <dbReference type="NCBI Taxonomy" id="1340428"/>
    <lineage>
        <taxon>Eukaryota</taxon>
        <taxon>Fungi</taxon>
        <taxon>Dikarya</taxon>
        <taxon>Ascomycota</taxon>
        <taxon>Pezizomycotina</taxon>
        <taxon>Dothideomycetes</taxon>
        <taxon>Pleosporomycetidae</taxon>
        <taxon>Pleosporales</taxon>
        <taxon>Sporormiaceae</taxon>
        <taxon>Sporormia</taxon>
    </lineage>
</organism>
<dbReference type="GO" id="GO:0042144">
    <property type="term" value="P:vacuole fusion, non-autophagic"/>
    <property type="evidence" value="ECO:0007669"/>
    <property type="project" value="TreeGrafter"/>
</dbReference>
<dbReference type="EMBL" id="MU006571">
    <property type="protein sequence ID" value="KAF2747904.1"/>
    <property type="molecule type" value="Genomic_DNA"/>
</dbReference>
<accession>A0A6A6VDU0</accession>
<protein>
    <recommendedName>
        <fullName evidence="2">Inhibitor I9 domain-containing protein</fullName>
    </recommendedName>
</protein>
<feature type="domain" description="Inhibitor I9" evidence="2">
    <location>
        <begin position="19"/>
        <end position="70"/>
    </location>
</feature>
<keyword evidence="4" id="KW-1185">Reference proteome</keyword>
<dbReference type="OrthoDB" id="5518345at2759"/>
<dbReference type="InterPro" id="IPR052471">
    <property type="entry name" value="PBI_I9"/>
</dbReference>
<evidence type="ECO:0000256" key="1">
    <source>
        <dbReference type="ARBA" id="ARBA00038069"/>
    </source>
</evidence>
<dbReference type="Pfam" id="PF05922">
    <property type="entry name" value="Inhibitor_I9"/>
    <property type="match status" value="1"/>
</dbReference>
<name>A0A6A6VDU0_9PLEO</name>
<evidence type="ECO:0000259" key="2">
    <source>
        <dbReference type="Pfam" id="PF05922"/>
    </source>
</evidence>
<reference evidence="3" key="1">
    <citation type="journal article" date="2020" name="Stud. Mycol.">
        <title>101 Dothideomycetes genomes: a test case for predicting lifestyles and emergence of pathogens.</title>
        <authorList>
            <person name="Haridas S."/>
            <person name="Albert R."/>
            <person name="Binder M."/>
            <person name="Bloem J."/>
            <person name="Labutti K."/>
            <person name="Salamov A."/>
            <person name="Andreopoulos B."/>
            <person name="Baker S."/>
            <person name="Barry K."/>
            <person name="Bills G."/>
            <person name="Bluhm B."/>
            <person name="Cannon C."/>
            <person name="Castanera R."/>
            <person name="Culley D."/>
            <person name="Daum C."/>
            <person name="Ezra D."/>
            <person name="Gonzalez J."/>
            <person name="Henrissat B."/>
            <person name="Kuo A."/>
            <person name="Liang C."/>
            <person name="Lipzen A."/>
            <person name="Lutzoni F."/>
            <person name="Magnuson J."/>
            <person name="Mondo S."/>
            <person name="Nolan M."/>
            <person name="Ohm R."/>
            <person name="Pangilinan J."/>
            <person name="Park H.-J."/>
            <person name="Ramirez L."/>
            <person name="Alfaro M."/>
            <person name="Sun H."/>
            <person name="Tritt A."/>
            <person name="Yoshinaga Y."/>
            <person name="Zwiers L.-H."/>
            <person name="Turgeon B."/>
            <person name="Goodwin S."/>
            <person name="Spatafora J."/>
            <person name="Crous P."/>
            <person name="Grigoriev I."/>
        </authorList>
    </citation>
    <scope>NUCLEOTIDE SEQUENCE</scope>
    <source>
        <strain evidence="3">CBS 119925</strain>
    </source>
</reference>
<sequence>MPAYNITLKDGSSKEELDAAKKKVTDQGGKITNEFTIIPGFTAEFPEDKISVLQSDDKLNVEPDSEVRTQ</sequence>
<dbReference type="InterPro" id="IPR010259">
    <property type="entry name" value="S8pro/Inhibitor_I9"/>
</dbReference>
<evidence type="ECO:0000313" key="4">
    <source>
        <dbReference type="Proteomes" id="UP000799440"/>
    </source>
</evidence>
<dbReference type="AlphaFoldDB" id="A0A6A6VDU0"/>
<dbReference type="SUPFAM" id="SSF54897">
    <property type="entry name" value="Protease propeptides/inhibitors"/>
    <property type="match status" value="1"/>
</dbReference>
<dbReference type="FunFam" id="3.30.70.80:FF:000005">
    <property type="entry name" value="Proteinase inhibitor I2B"/>
    <property type="match status" value="1"/>
</dbReference>
<evidence type="ECO:0000313" key="3">
    <source>
        <dbReference type="EMBL" id="KAF2747904.1"/>
    </source>
</evidence>
<proteinExistence type="inferred from homology"/>
<dbReference type="Proteomes" id="UP000799440">
    <property type="component" value="Unassembled WGS sequence"/>
</dbReference>
<dbReference type="GO" id="GO:0004866">
    <property type="term" value="F:endopeptidase inhibitor activity"/>
    <property type="evidence" value="ECO:0007669"/>
    <property type="project" value="UniProtKB-ARBA"/>
</dbReference>
<gene>
    <name evidence="3" type="ORF">M011DRAFT_486298</name>
</gene>
<comment type="similarity">
    <text evidence="1">Belongs to the protease inhibitor I9 family.</text>
</comment>
<dbReference type="PANTHER" id="PTHR28288:SF2">
    <property type="entry name" value="PROTEASE B INHIBITOR 2"/>
    <property type="match status" value="1"/>
</dbReference>